<reference evidence="7" key="1">
    <citation type="submission" date="2021-09" db="EMBL/GenBank/DDBJ databases">
        <authorList>
            <consortium name="AG Swart"/>
            <person name="Singh M."/>
            <person name="Singh A."/>
            <person name="Seah K."/>
            <person name="Emmerich C."/>
        </authorList>
    </citation>
    <scope>NUCLEOTIDE SEQUENCE</scope>
    <source>
        <strain evidence="7">ATCC30299</strain>
    </source>
</reference>
<dbReference type="CDD" id="cd00065">
    <property type="entry name" value="FYVE_like_SF"/>
    <property type="match status" value="1"/>
</dbReference>
<keyword evidence="3" id="KW-0862">Zinc</keyword>
<evidence type="ECO:0000256" key="2">
    <source>
        <dbReference type="ARBA" id="ARBA00022771"/>
    </source>
</evidence>
<comment type="caution">
    <text evidence="7">The sequence shown here is derived from an EMBL/GenBank/DDBJ whole genome shotgun (WGS) entry which is preliminary data.</text>
</comment>
<evidence type="ECO:0000259" key="6">
    <source>
        <dbReference type="PROSITE" id="PS50178"/>
    </source>
</evidence>
<accession>A0AAU9IG22</accession>
<dbReference type="SUPFAM" id="SSF57903">
    <property type="entry name" value="FYVE/PHD zinc finger"/>
    <property type="match status" value="1"/>
</dbReference>
<feature type="coiled-coil region" evidence="5">
    <location>
        <begin position="257"/>
        <end position="291"/>
    </location>
</feature>
<protein>
    <recommendedName>
        <fullName evidence="6">FYVE-type domain-containing protein</fullName>
    </recommendedName>
</protein>
<evidence type="ECO:0000313" key="7">
    <source>
        <dbReference type="EMBL" id="CAG9312765.1"/>
    </source>
</evidence>
<dbReference type="AlphaFoldDB" id="A0AAU9IG22"/>
<keyword evidence="8" id="KW-1185">Reference proteome</keyword>
<feature type="domain" description="FYVE-type" evidence="6">
    <location>
        <begin position="35"/>
        <end position="95"/>
    </location>
</feature>
<evidence type="ECO:0000256" key="1">
    <source>
        <dbReference type="ARBA" id="ARBA00022723"/>
    </source>
</evidence>
<dbReference type="EMBL" id="CAJZBQ010000009">
    <property type="protein sequence ID" value="CAG9312765.1"/>
    <property type="molecule type" value="Genomic_DNA"/>
</dbReference>
<dbReference type="InterPro" id="IPR013083">
    <property type="entry name" value="Znf_RING/FYVE/PHD"/>
</dbReference>
<dbReference type="InterPro" id="IPR011011">
    <property type="entry name" value="Znf_FYVE_PHD"/>
</dbReference>
<name>A0AAU9IG22_9CILI</name>
<dbReference type="SMART" id="SM00064">
    <property type="entry name" value="FYVE"/>
    <property type="match status" value="1"/>
</dbReference>
<keyword evidence="2 4" id="KW-0863">Zinc-finger</keyword>
<dbReference type="Pfam" id="PF01363">
    <property type="entry name" value="FYVE"/>
    <property type="match status" value="1"/>
</dbReference>
<dbReference type="Proteomes" id="UP001162131">
    <property type="component" value="Unassembled WGS sequence"/>
</dbReference>
<evidence type="ECO:0000256" key="4">
    <source>
        <dbReference type="PROSITE-ProRule" id="PRU00091"/>
    </source>
</evidence>
<organism evidence="7 8">
    <name type="scientific">Blepharisma stoltei</name>
    <dbReference type="NCBI Taxonomy" id="1481888"/>
    <lineage>
        <taxon>Eukaryota</taxon>
        <taxon>Sar</taxon>
        <taxon>Alveolata</taxon>
        <taxon>Ciliophora</taxon>
        <taxon>Postciliodesmatophora</taxon>
        <taxon>Heterotrichea</taxon>
        <taxon>Heterotrichida</taxon>
        <taxon>Blepharismidae</taxon>
        <taxon>Blepharisma</taxon>
    </lineage>
</organism>
<dbReference type="InterPro" id="IPR017455">
    <property type="entry name" value="Znf_FYVE-rel"/>
</dbReference>
<gene>
    <name evidence="7" type="ORF">BSTOLATCC_MIC7561</name>
</gene>
<evidence type="ECO:0000313" key="8">
    <source>
        <dbReference type="Proteomes" id="UP001162131"/>
    </source>
</evidence>
<feature type="coiled-coil region" evidence="5">
    <location>
        <begin position="128"/>
        <end position="155"/>
    </location>
</feature>
<keyword evidence="5" id="KW-0175">Coiled coil</keyword>
<feature type="coiled-coil region" evidence="5">
    <location>
        <begin position="181"/>
        <end position="208"/>
    </location>
</feature>
<sequence>MSLGSLNSSGTIKDSLPNSFDTSYLSNPKTDKSAYKKDKNCSICGSPFTLLGSTQKNVCQFCYHGVCGRCCSQTVYEAIKDEALKICDNCYSEYIKTQVTSKIQFEIMDVKAQNRFIEEQIVKEQKAYESEKEMYQKGKQKYKEIEEKIDQNNKRTIRQRDKIQASIGRIGEMMIKLEAKVEELSLIAQAKEIKVNNYKNEISDIQGNTDKNNNACSDIKNSIEEYNIVNTKINDDIVRSQEEQELGILNSFRPSDEVELTFKLRRLRTQIEEQRAENKRLEKKKQELRKEGGAKTAAVSALSTSLLVSQGGSNPVTFCAKIMNPIKIMKIMKEKAGTQEEEINALKKELEEIKNSEKIDQKEDFKNKLKRNK</sequence>
<evidence type="ECO:0000256" key="3">
    <source>
        <dbReference type="ARBA" id="ARBA00022833"/>
    </source>
</evidence>
<evidence type="ECO:0000256" key="5">
    <source>
        <dbReference type="SAM" id="Coils"/>
    </source>
</evidence>
<dbReference type="PROSITE" id="PS50178">
    <property type="entry name" value="ZF_FYVE"/>
    <property type="match status" value="1"/>
</dbReference>
<feature type="coiled-coil region" evidence="5">
    <location>
        <begin position="329"/>
        <end position="363"/>
    </location>
</feature>
<dbReference type="InterPro" id="IPR000306">
    <property type="entry name" value="Znf_FYVE"/>
</dbReference>
<dbReference type="Gene3D" id="3.30.40.10">
    <property type="entry name" value="Zinc/RING finger domain, C3HC4 (zinc finger)"/>
    <property type="match status" value="1"/>
</dbReference>
<proteinExistence type="predicted"/>
<keyword evidence="1" id="KW-0479">Metal-binding</keyword>
<dbReference type="GO" id="GO:0008270">
    <property type="term" value="F:zinc ion binding"/>
    <property type="evidence" value="ECO:0007669"/>
    <property type="project" value="UniProtKB-KW"/>
</dbReference>